<feature type="domain" description="CAP-Gly" evidence="4">
    <location>
        <begin position="1729"/>
        <end position="1786"/>
    </location>
</feature>
<dbReference type="InterPro" id="IPR000938">
    <property type="entry name" value="CAP-Gly_domain"/>
</dbReference>
<accession>A0A1Q3E7Z8</accession>
<feature type="region of interest" description="Disordered" evidence="1">
    <location>
        <begin position="1243"/>
        <end position="1702"/>
    </location>
</feature>
<evidence type="ECO:0000313" key="5">
    <source>
        <dbReference type="EMBL" id="GAW03332.1"/>
    </source>
</evidence>
<keyword evidence="2" id="KW-0472">Membrane</keyword>
<feature type="region of interest" description="Disordered" evidence="1">
    <location>
        <begin position="417"/>
        <end position="444"/>
    </location>
</feature>
<dbReference type="PANTHER" id="PTHR22427">
    <property type="entry name" value="GH15728P"/>
    <property type="match status" value="1"/>
</dbReference>
<sequence length="1897" mass="204755">MDHASGGINDTGISPDEFSALTDVPVFLGYILSYFLSGILLVQLFLYYLSFHRTDPRQIIITVFAVFFVEFLSTVFATMIVIMALIVDGFISYSIFLWGFKIVALLSGLAAFMVHAFYCWRIRILGGHWGIIVVVIIISTYQCVMVSISGFGVLENGIGILGAGTETITDPKLLFINVSWLAGTSICDIIIATTILHLQHMIIKKHCTTDQLMGRVERVMSIAIDSGMITAIGAAMELLFFLVWRNSLIHFILFFTLPKLQVIELPTHSQEAYTNFVSGIDAKIQAANNGGPTLDIKRRSMSTLASSLNSETYCVHLEAPTRRNSILDLRSTHVHHDHGNPLLEPARDHAQTTAEFSEIAPASTLLLPTTVTENTSPGQILTDPPNNTSRRHTIMNLHSTTPAVSGRDIHVQGELEAPGTRLVHSKSNPNLSATNNDHAPSKLADKQSFSIVSDESHMKSIDSAETNFKSIMASRTIVKLSTPAAPRAPSLQEAIDLSTESWQEDLARLFRNAKESFADVVWEVGGGGVGSSEVVEEVWGHKAIVYARAPPSFQSRYFQFRPNLATSPSPSQSPIPGSSALSLTLSFEQERLLQVSQLSRSPSPSIRNSPVPSTMTTKDGVVVTRLHTTITPALFSNELEYLYTGQGFGEAFEFLFDSTGDASLGGGEAEAQEIRLDKLRKDLVFMWRSRLYSDVKISLMVNPTDNFSTSSSGNKEHENTTAVFSTHRFILVSRSAYFRSLLLPNPLKSLTLASSLSSTPSPQTLTLPSPPFTPASLHFTLGYLYTGTLAFSHRTYDLTTALHIYLSSLPAHLHLPRLLDEIRGRIVMELCHGLFHAFLEFPEYEALIKGRWGGNTGGCRCRQCARRAPRVLEFAVRPEVNDPYLDRGARRALVGLLGDGWVTSEWAGLPARLRESVLKGVKKRMIPPTDEKSKGVNVNVWSMLFAVESALGVGGKLAKAVKAAEKMMNTDDVDEIRRNSNPNWHETVRMDLLHAREAIDECLADRVTECFTPPPSVTTGMEEEEDFPPSEWHDILLRASPFYQPPSWPDRQGHRKLASIVSSLAPSTLTPTLTPSNASEVSVPVPLSFANHKSMGPSPSTAYEDANRVSAILASLLRGLKPSNAPLVYQTLLSNILLLPASHDPNISQSSSNQYQSIYDTDDMFGGNNALLLPPTSHVRIQVEEARIEVLRWIRDKGRWREVREAGGFIGIDGKQGASMEGWALQEIADYIQVPLDDLLLPPANHTSTPSRDRLKPRSDTDSVSIHSTNSLTPSMRVSILSRNLPQKSSGLKSSASSVRSVSTVGSTNTIGRRRVATAGKATSSIGGDRPDSKLTPHSTPDVSISEHPEADEDGTLNEAEEQDGDDEDVSMKSSTPPRSRVVSPSPSVSSSLVKKLGNLKSTPSSPVGTGRRLASNTSLASSRSSVRSTRTVSSTTSSVSPRAAAAAKQAASQPRPRSAASTRSTFSTRSTVSTASKSSKVSTSTVRRQTKSGGLQVPPVPMPRPISASTSGTSTASGTSGTSGTSDFHTAPTSGSVAGTPRQRQRTVSATSTGSVRSARSTRSTATNATAGTTTGRTTGKVPSTRRPPSVTSIATSVKSNKGTSPADKARAQAKATLVAAGSGAGTASSKGKTLSKKGSSDTIKGERASGSKSKYSSNKKTASIPPLPRSSVSGSIPPTVPDPGPSSPPDDETSPYPTHLGATLSIGIPCIVSSKRKRFRAFARYIGEVEGELGPWVGVEVPVNDDRGRDKDVVMGNTEDSRQWNDGTWRGVRYFDITKGPSNGGSGGTAEEWGDNMDDRASSRRRPGRGVDGTPSSYIYSKGMKRRVDQWSGDSTSRYGTASSKRMRMGMMARSASPSMSDNGQGGYGGVESRGLFVRPQQVLYVVDAIDGGDL</sequence>
<feature type="compositionally biased region" description="Low complexity" evidence="1">
    <location>
        <begin position="1374"/>
        <end position="1394"/>
    </location>
</feature>
<feature type="compositionally biased region" description="Low complexity" evidence="1">
    <location>
        <begin position="1508"/>
        <end position="1527"/>
    </location>
</feature>
<feature type="compositionally biased region" description="Low complexity" evidence="1">
    <location>
        <begin position="1652"/>
        <end position="1665"/>
    </location>
</feature>
<feature type="compositionally biased region" description="Low complexity" evidence="1">
    <location>
        <begin position="1412"/>
        <end position="1488"/>
    </location>
</feature>
<feature type="compositionally biased region" description="Basic and acidic residues" evidence="1">
    <location>
        <begin position="1251"/>
        <end position="1261"/>
    </location>
</feature>
<dbReference type="InterPro" id="IPR000210">
    <property type="entry name" value="BTB/POZ_dom"/>
</dbReference>
<feature type="transmembrane region" description="Helical" evidence="2">
    <location>
        <begin position="129"/>
        <end position="154"/>
    </location>
</feature>
<feature type="compositionally biased region" description="Pro residues" evidence="1">
    <location>
        <begin position="1680"/>
        <end position="1690"/>
    </location>
</feature>
<dbReference type="SUPFAM" id="SSF74924">
    <property type="entry name" value="Cap-Gly domain"/>
    <property type="match status" value="1"/>
</dbReference>
<comment type="caution">
    <text evidence="5">The sequence shown here is derived from an EMBL/GenBank/DDBJ whole genome shotgun (WGS) entry which is preliminary data.</text>
</comment>
<organism evidence="5 6">
    <name type="scientific">Lentinula edodes</name>
    <name type="common">Shiitake mushroom</name>
    <name type="synonym">Lentinus edodes</name>
    <dbReference type="NCBI Taxonomy" id="5353"/>
    <lineage>
        <taxon>Eukaryota</taxon>
        <taxon>Fungi</taxon>
        <taxon>Dikarya</taxon>
        <taxon>Basidiomycota</taxon>
        <taxon>Agaricomycotina</taxon>
        <taxon>Agaricomycetes</taxon>
        <taxon>Agaricomycetidae</taxon>
        <taxon>Agaricales</taxon>
        <taxon>Marasmiineae</taxon>
        <taxon>Omphalotaceae</taxon>
        <taxon>Lentinula</taxon>
    </lineage>
</organism>
<keyword evidence="6" id="KW-1185">Reference proteome</keyword>
<dbReference type="InterPro" id="IPR036859">
    <property type="entry name" value="CAP-Gly_dom_sf"/>
</dbReference>
<dbReference type="Gene3D" id="3.30.710.10">
    <property type="entry name" value="Potassium Channel Kv1.1, Chain A"/>
    <property type="match status" value="1"/>
</dbReference>
<reference evidence="5 6" key="2">
    <citation type="submission" date="2017-02" db="EMBL/GenBank/DDBJ databases">
        <title>A genome survey and senescence transcriptome analysis in Lentinula edodes.</title>
        <authorList>
            <person name="Sakamoto Y."/>
            <person name="Nakade K."/>
            <person name="Sato S."/>
            <person name="Yoshida Y."/>
            <person name="Miyazaki K."/>
            <person name="Natsume S."/>
            <person name="Konno N."/>
        </authorList>
    </citation>
    <scope>NUCLEOTIDE SEQUENCE [LARGE SCALE GENOMIC DNA]</scope>
    <source>
        <strain evidence="5 6">NBRC 111202</strain>
    </source>
</reference>
<feature type="domain" description="BTB" evidence="3">
    <location>
        <begin position="695"/>
        <end position="793"/>
    </location>
</feature>
<feature type="compositionally biased region" description="Polar residues" evidence="1">
    <location>
        <begin position="1591"/>
        <end position="1605"/>
    </location>
</feature>
<feature type="compositionally biased region" description="Polar residues" evidence="1">
    <location>
        <begin position="425"/>
        <end position="438"/>
    </location>
</feature>
<evidence type="ECO:0008006" key="7">
    <source>
        <dbReference type="Google" id="ProtNLM"/>
    </source>
</evidence>
<feature type="transmembrane region" description="Helical" evidence="2">
    <location>
        <begin position="93"/>
        <end position="117"/>
    </location>
</feature>
<keyword evidence="2" id="KW-1133">Transmembrane helix</keyword>
<feature type="compositionally biased region" description="Low complexity" evidence="1">
    <location>
        <begin position="1547"/>
        <end position="1581"/>
    </location>
</feature>
<dbReference type="PROSITE" id="PS50245">
    <property type="entry name" value="CAP_GLY_2"/>
    <property type="match status" value="1"/>
</dbReference>
<evidence type="ECO:0000313" key="6">
    <source>
        <dbReference type="Proteomes" id="UP000188533"/>
    </source>
</evidence>
<protein>
    <recommendedName>
        <fullName evidence="7">BTB domain-containing protein</fullName>
    </recommendedName>
</protein>
<evidence type="ECO:0000259" key="3">
    <source>
        <dbReference type="PROSITE" id="PS50097"/>
    </source>
</evidence>
<feature type="compositionally biased region" description="Acidic residues" evidence="1">
    <location>
        <begin position="1350"/>
        <end position="1369"/>
    </location>
</feature>
<reference evidence="5 6" key="1">
    <citation type="submission" date="2016-08" db="EMBL/GenBank/DDBJ databases">
        <authorList>
            <consortium name="Lentinula edodes genome sequencing consortium"/>
            <person name="Sakamoto Y."/>
            <person name="Nakade K."/>
            <person name="Sato S."/>
            <person name="Yoshida Y."/>
            <person name="Miyazaki K."/>
            <person name="Natsume S."/>
            <person name="Konno N."/>
        </authorList>
    </citation>
    <scope>NUCLEOTIDE SEQUENCE [LARGE SCALE GENOMIC DNA]</scope>
    <source>
        <strain evidence="5 6">NBRC 111202</strain>
    </source>
</reference>
<feature type="transmembrane region" description="Helical" evidence="2">
    <location>
        <begin position="61"/>
        <end position="87"/>
    </location>
</feature>
<dbReference type="SUPFAM" id="SSF54695">
    <property type="entry name" value="POZ domain"/>
    <property type="match status" value="1"/>
</dbReference>
<dbReference type="InterPro" id="IPR011333">
    <property type="entry name" value="SKP1/BTB/POZ_sf"/>
</dbReference>
<evidence type="ECO:0000259" key="4">
    <source>
        <dbReference type="PROSITE" id="PS50245"/>
    </source>
</evidence>
<dbReference type="Proteomes" id="UP000188533">
    <property type="component" value="Unassembled WGS sequence"/>
</dbReference>
<keyword evidence="2" id="KW-0812">Transmembrane</keyword>
<dbReference type="Pfam" id="PF00651">
    <property type="entry name" value="BTB"/>
    <property type="match status" value="1"/>
</dbReference>
<dbReference type="CDD" id="cd18186">
    <property type="entry name" value="BTB_POZ_ZBTB_KLHL-like"/>
    <property type="match status" value="1"/>
</dbReference>
<dbReference type="PROSITE" id="PS50097">
    <property type="entry name" value="BTB"/>
    <property type="match status" value="1"/>
</dbReference>
<gene>
    <name evidence="5" type="ORF">LENED_005052</name>
</gene>
<dbReference type="EMBL" id="BDGU01000145">
    <property type="protein sequence ID" value="GAW03332.1"/>
    <property type="molecule type" value="Genomic_DNA"/>
</dbReference>
<feature type="transmembrane region" description="Helical" evidence="2">
    <location>
        <begin position="27"/>
        <end position="49"/>
    </location>
</feature>
<dbReference type="Gene3D" id="2.30.30.190">
    <property type="entry name" value="CAP Gly-rich-like domain"/>
    <property type="match status" value="1"/>
</dbReference>
<feature type="compositionally biased region" description="Low complexity" evidence="1">
    <location>
        <begin position="1288"/>
        <end position="1308"/>
    </location>
</feature>
<feature type="compositionally biased region" description="Polar residues" evidence="1">
    <location>
        <begin position="1528"/>
        <end position="1538"/>
    </location>
</feature>
<feature type="transmembrane region" description="Helical" evidence="2">
    <location>
        <begin position="219"/>
        <end position="244"/>
    </location>
</feature>
<evidence type="ECO:0000256" key="1">
    <source>
        <dbReference type="SAM" id="MobiDB-lite"/>
    </source>
</evidence>
<feature type="region of interest" description="Disordered" evidence="1">
    <location>
        <begin position="1781"/>
        <end position="1821"/>
    </location>
</feature>
<dbReference type="PANTHER" id="PTHR22427:SF7">
    <property type="entry name" value="GH15728P"/>
    <property type="match status" value="1"/>
</dbReference>
<dbReference type="STRING" id="5353.A0A1Q3E7Z8"/>
<proteinExistence type="predicted"/>
<feature type="compositionally biased region" description="Low complexity" evidence="1">
    <location>
        <begin position="1621"/>
        <end position="1644"/>
    </location>
</feature>
<evidence type="ECO:0000256" key="2">
    <source>
        <dbReference type="SAM" id="Phobius"/>
    </source>
</evidence>
<name>A0A1Q3E7Z8_LENED</name>
<feature type="compositionally biased region" description="Polar residues" evidence="1">
    <location>
        <begin position="1262"/>
        <end position="1287"/>
    </location>
</feature>
<feature type="transmembrane region" description="Helical" evidence="2">
    <location>
        <begin position="174"/>
        <end position="198"/>
    </location>
</feature>